<dbReference type="EMBL" id="QGKX02001290">
    <property type="protein sequence ID" value="KAF3539335.1"/>
    <property type="molecule type" value="Genomic_DNA"/>
</dbReference>
<evidence type="ECO:0000313" key="1">
    <source>
        <dbReference type="EMBL" id="KAF3539335.1"/>
    </source>
</evidence>
<reference evidence="1" key="1">
    <citation type="submission" date="2019-12" db="EMBL/GenBank/DDBJ databases">
        <title>Genome sequencing and annotation of Brassica cretica.</title>
        <authorList>
            <person name="Studholme D.J."/>
            <person name="Sarris P."/>
        </authorList>
    </citation>
    <scope>NUCLEOTIDE SEQUENCE</scope>
    <source>
        <strain evidence="1">PFS-109/04</strain>
        <tissue evidence="1">Leaf</tissue>
    </source>
</reference>
<dbReference type="Proteomes" id="UP000712600">
    <property type="component" value="Unassembled WGS sequence"/>
</dbReference>
<protein>
    <submittedName>
        <fullName evidence="1">Uncharacterized protein</fullName>
    </submittedName>
</protein>
<organism evidence="1 2">
    <name type="scientific">Brassica cretica</name>
    <name type="common">Mustard</name>
    <dbReference type="NCBI Taxonomy" id="69181"/>
    <lineage>
        <taxon>Eukaryota</taxon>
        <taxon>Viridiplantae</taxon>
        <taxon>Streptophyta</taxon>
        <taxon>Embryophyta</taxon>
        <taxon>Tracheophyta</taxon>
        <taxon>Spermatophyta</taxon>
        <taxon>Magnoliopsida</taxon>
        <taxon>eudicotyledons</taxon>
        <taxon>Gunneridae</taxon>
        <taxon>Pentapetalae</taxon>
        <taxon>rosids</taxon>
        <taxon>malvids</taxon>
        <taxon>Brassicales</taxon>
        <taxon>Brassicaceae</taxon>
        <taxon>Brassiceae</taxon>
        <taxon>Brassica</taxon>
    </lineage>
</organism>
<evidence type="ECO:0000313" key="2">
    <source>
        <dbReference type="Proteomes" id="UP000712600"/>
    </source>
</evidence>
<dbReference type="AlphaFoldDB" id="A0A8S9Q6H2"/>
<comment type="caution">
    <text evidence="1">The sequence shown here is derived from an EMBL/GenBank/DDBJ whole genome shotgun (WGS) entry which is preliminary data.</text>
</comment>
<sequence length="122" mass="13162">MIQITSLVSSQFRLQLIRYNGAFFNLGVVVTSSHDGGIGRFLFLVLGVRLDNDEGLVFSAAVVVFGEIGGVIGGNRQVLVGILTWVVNASACCFDGMICIPPTRWYTIVSYPEIIGSDTAEM</sequence>
<name>A0A8S9Q6H2_BRACR</name>
<accession>A0A8S9Q6H2</accession>
<proteinExistence type="predicted"/>
<gene>
    <name evidence="1" type="ORF">F2Q69_00022463</name>
</gene>